<dbReference type="SUPFAM" id="SSF52540">
    <property type="entry name" value="P-loop containing nucleoside triphosphate hydrolases"/>
    <property type="match status" value="1"/>
</dbReference>
<keyword evidence="4" id="KW-1185">Reference proteome</keyword>
<feature type="transmembrane region" description="Helical" evidence="1">
    <location>
        <begin position="229"/>
        <end position="250"/>
    </location>
</feature>
<dbReference type="Pfam" id="PF20693">
    <property type="entry name" value="YobI-ATPase"/>
    <property type="match status" value="1"/>
</dbReference>
<feature type="domain" description="YobI-like P-loop NTPase" evidence="2">
    <location>
        <begin position="99"/>
        <end position="452"/>
    </location>
</feature>
<organism evidence="3 4">
    <name type="scientific">Pedobacter paludis</name>
    <dbReference type="NCBI Taxonomy" id="2203212"/>
    <lineage>
        <taxon>Bacteria</taxon>
        <taxon>Pseudomonadati</taxon>
        <taxon>Bacteroidota</taxon>
        <taxon>Sphingobacteriia</taxon>
        <taxon>Sphingobacteriales</taxon>
        <taxon>Sphingobacteriaceae</taxon>
        <taxon>Pedobacter</taxon>
    </lineage>
</organism>
<feature type="transmembrane region" description="Helical" evidence="1">
    <location>
        <begin position="378"/>
        <end position="396"/>
    </location>
</feature>
<dbReference type="AlphaFoldDB" id="A0A317F224"/>
<gene>
    <name evidence="3" type="ORF">DF947_01305</name>
</gene>
<keyword evidence="1" id="KW-0472">Membrane</keyword>
<feature type="transmembrane region" description="Helical" evidence="1">
    <location>
        <begin position="6"/>
        <end position="26"/>
    </location>
</feature>
<keyword evidence="1" id="KW-0812">Transmembrane</keyword>
<dbReference type="PROSITE" id="PS50890">
    <property type="entry name" value="PUA"/>
    <property type="match status" value="1"/>
</dbReference>
<evidence type="ECO:0000256" key="1">
    <source>
        <dbReference type="SAM" id="Phobius"/>
    </source>
</evidence>
<dbReference type="EMBL" id="QGNY01000001">
    <property type="protein sequence ID" value="PWS33290.1"/>
    <property type="molecule type" value="Genomic_DNA"/>
</dbReference>
<feature type="transmembrane region" description="Helical" evidence="1">
    <location>
        <begin position="192"/>
        <end position="209"/>
    </location>
</feature>
<name>A0A317F224_9SPHI</name>
<dbReference type="InterPro" id="IPR048428">
    <property type="entry name" value="YobI-NTPase"/>
</dbReference>
<sequence>MYLSKLSLLLIFFGTVVVIVLLLIFAKYLKKRLFILCLKIFKQIKNALTYLKFKLSCIIKRHGNFLLSISGSLIAQKADQKILYEDLSPNESADPDLVYQSAMKWALDNPNVRNIALTGPYGSGKSSIIKTFQKNNKKYEYLNISLASFKDSDPNPKVLELNILYQIFYYAKPSNIEQSRFGRIEIPSMGKIFIRVLGIVLLAVSIAFLTKAKYFESFPDIKSLQGNQMLIYTAWLIVITGLFSIIFWAFKGYHSFKVGKLNIASAEMELGKKDKSVLNEHLDEILYFFESSKYNVVFIEDLDRFTNPVEIFTKLREINLLINNANRVKRNVVFIYALKDELFKDEKRTKFFDFIIPVIPVINSNNAKDMLTRKLKKAGLFENIPGAFVSFISYYIDDMRMLLNIINELLLYKHILFKNSGLEIDKLLGMIVYKNLYPDDFSELHENAGKLHEIVQNKTTYLAHLVDKLKHEETVLNNKLAKASEERIGALRELREVFAFRLFDFVNTKGTHESTRAFTGSIEVDDTLYTLKDLVESEEIFERTMALENIKYQYQYAYNMTFANIKFTPQSLKKGDETYENRKELVAIRERQSQDSIRKELNQLRDQLSAHNEMDIKGIAKIIDLEATVPSLKELPVLSYLVRNGYLDENYSSYITLFHPGTLTIDDKDFLLAAQHRQSKPFNHPLQNLQELIDSLPQFAFARNYLLNFDLLDFLLLTKDNNAEQLDLLMNQMVSEKPKAIDFMLAYLESGRPLKAFLLESAAVFSIFWDIIDLRSGLEQAKKNKYFTILLQSLTTKEIASFDQQKSVTNFIICDLEFMPRTVQDNIIQEAMGLILHLDVKLKTIVCEMNMTDMVGQIYEHNLYELNVPNIALLMKLYLVDENYELLKNAHLTTILQSDCKPIKDYILKNLDTYVNQVFLNLSNNHEESSETILFLLNDEKYLTISEKKEIIALQKFKFVDDLKKIDTDLYPKLLDTLTITPSLSNVQEYWVQYGLDEHLVNYLNQAEIYNHLTGKWDSSASDFVLCFENIITSPEVLPESLKKILKTATLKFQNLDISALPVANVEVIISSGKMVMTPENFGFLQSRQKNETILLIEHFRRTFKKMMANFPLDTKDYRLILDSARLQDSEKILILTNIKPELLTESLANDALRLFMREPKGLTWGGLYAVISKSSIEREKMTFVNGYLSGATKDQIKKILIALGKPYANLVKSRGHAELITTDYHKRFAELLTANLKEGTFLSSTTPVKNKDKIRLNAKK</sequence>
<evidence type="ECO:0000259" key="2">
    <source>
        <dbReference type="Pfam" id="PF20693"/>
    </source>
</evidence>
<keyword evidence="1" id="KW-1133">Transmembrane helix</keyword>
<proteinExistence type="predicted"/>
<dbReference type="Proteomes" id="UP000245391">
    <property type="component" value="Unassembled WGS sequence"/>
</dbReference>
<accession>A0A317F224</accession>
<dbReference type="InterPro" id="IPR027417">
    <property type="entry name" value="P-loop_NTPase"/>
</dbReference>
<evidence type="ECO:0000313" key="4">
    <source>
        <dbReference type="Proteomes" id="UP000245391"/>
    </source>
</evidence>
<evidence type="ECO:0000313" key="3">
    <source>
        <dbReference type="EMBL" id="PWS33290.1"/>
    </source>
</evidence>
<protein>
    <recommendedName>
        <fullName evidence="2">YobI-like P-loop NTPase domain-containing protein</fullName>
    </recommendedName>
</protein>
<reference evidence="4" key="1">
    <citation type="submission" date="2018-05" db="EMBL/GenBank/DDBJ databases">
        <title>Pedobacter paludis sp. nov., isolated from wetland soil.</title>
        <authorList>
            <person name="Zhang Y."/>
        </authorList>
    </citation>
    <scope>NUCLEOTIDE SEQUENCE [LARGE SCALE GENOMIC DNA]</scope>
    <source>
        <strain evidence="4">R-8</strain>
    </source>
</reference>
<comment type="caution">
    <text evidence="3">The sequence shown here is derived from an EMBL/GenBank/DDBJ whole genome shotgun (WGS) entry which is preliminary data.</text>
</comment>